<keyword evidence="4 10" id="KW-0067">ATP-binding</keyword>
<evidence type="ECO:0000259" key="9">
    <source>
        <dbReference type="PROSITE" id="PS50929"/>
    </source>
</evidence>
<dbReference type="InterPro" id="IPR003439">
    <property type="entry name" value="ABC_transporter-like_ATP-bd"/>
</dbReference>
<protein>
    <submittedName>
        <fullName evidence="10">ABC transporter ATP-binding protein/permease</fullName>
    </submittedName>
</protein>
<name>A0ABY5BZU7_9LACO</name>
<dbReference type="Pfam" id="PF00664">
    <property type="entry name" value="ABC_membrane"/>
    <property type="match status" value="1"/>
</dbReference>
<evidence type="ECO:0000313" key="10">
    <source>
        <dbReference type="EMBL" id="USS91766.1"/>
    </source>
</evidence>
<evidence type="ECO:0000256" key="3">
    <source>
        <dbReference type="ARBA" id="ARBA00022741"/>
    </source>
</evidence>
<reference evidence="10" key="1">
    <citation type="submission" date="2022-05" db="EMBL/GenBank/DDBJ databases">
        <authorList>
            <person name="Oliphant S.A."/>
            <person name="Watson-Haigh N.S."/>
            <person name="Sumby K.M."/>
            <person name="Gardner J.M."/>
            <person name="Jiranek V."/>
        </authorList>
    </citation>
    <scope>NUCLEOTIDE SEQUENCE</scope>
    <source>
        <strain evidence="10">KI3_B9</strain>
    </source>
</reference>
<dbReference type="PANTHER" id="PTHR43394">
    <property type="entry name" value="ATP-DEPENDENT PERMEASE MDL1, MITOCHONDRIAL"/>
    <property type="match status" value="1"/>
</dbReference>
<evidence type="ECO:0000256" key="5">
    <source>
        <dbReference type="ARBA" id="ARBA00022989"/>
    </source>
</evidence>
<dbReference type="GO" id="GO:0005524">
    <property type="term" value="F:ATP binding"/>
    <property type="evidence" value="ECO:0007669"/>
    <property type="project" value="UniProtKB-KW"/>
</dbReference>
<dbReference type="SMART" id="SM00382">
    <property type="entry name" value="AAA"/>
    <property type="match status" value="1"/>
</dbReference>
<dbReference type="Gene3D" id="1.20.1560.10">
    <property type="entry name" value="ABC transporter type 1, transmembrane domain"/>
    <property type="match status" value="1"/>
</dbReference>
<feature type="transmembrane region" description="Helical" evidence="7">
    <location>
        <begin position="155"/>
        <end position="174"/>
    </location>
</feature>
<dbReference type="PANTHER" id="PTHR43394:SF1">
    <property type="entry name" value="ATP-BINDING CASSETTE SUB-FAMILY B MEMBER 10, MITOCHONDRIAL"/>
    <property type="match status" value="1"/>
</dbReference>
<feature type="transmembrane region" description="Helical" evidence="7">
    <location>
        <begin position="277"/>
        <end position="295"/>
    </location>
</feature>
<dbReference type="Gene3D" id="3.40.50.300">
    <property type="entry name" value="P-loop containing nucleotide triphosphate hydrolases"/>
    <property type="match status" value="1"/>
</dbReference>
<feature type="domain" description="ABC transporter" evidence="8">
    <location>
        <begin position="333"/>
        <end position="568"/>
    </location>
</feature>
<evidence type="ECO:0000259" key="8">
    <source>
        <dbReference type="PROSITE" id="PS50893"/>
    </source>
</evidence>
<dbReference type="PROSITE" id="PS50929">
    <property type="entry name" value="ABC_TM1F"/>
    <property type="match status" value="1"/>
</dbReference>
<proteinExistence type="predicted"/>
<dbReference type="InterPro" id="IPR036640">
    <property type="entry name" value="ABC1_TM_sf"/>
</dbReference>
<dbReference type="InterPro" id="IPR027417">
    <property type="entry name" value="P-loop_NTPase"/>
</dbReference>
<keyword evidence="2 7" id="KW-0812">Transmembrane</keyword>
<comment type="subcellular location">
    <subcellularLocation>
        <location evidence="1">Cell membrane</location>
        <topology evidence="1">Multi-pass membrane protein</topology>
    </subcellularLocation>
</comment>
<keyword evidence="6 7" id="KW-0472">Membrane</keyword>
<feature type="transmembrane region" description="Helical" evidence="7">
    <location>
        <begin position="231"/>
        <end position="257"/>
    </location>
</feature>
<dbReference type="Proteomes" id="UP001056093">
    <property type="component" value="Chromosome"/>
</dbReference>
<dbReference type="RefSeq" id="WP_252773581.1">
    <property type="nucleotide sequence ID" value="NZ_CP097122.1"/>
</dbReference>
<keyword evidence="5 7" id="KW-1133">Transmembrane helix</keyword>
<evidence type="ECO:0000256" key="2">
    <source>
        <dbReference type="ARBA" id="ARBA00022692"/>
    </source>
</evidence>
<dbReference type="InterPro" id="IPR039421">
    <property type="entry name" value="Type_1_exporter"/>
</dbReference>
<organism evidence="10 11">
    <name type="scientific">Fructobacillus americanaquae</name>
    <dbReference type="NCBI Taxonomy" id="2940302"/>
    <lineage>
        <taxon>Bacteria</taxon>
        <taxon>Bacillati</taxon>
        <taxon>Bacillota</taxon>
        <taxon>Bacilli</taxon>
        <taxon>Lactobacillales</taxon>
        <taxon>Lactobacillaceae</taxon>
        <taxon>Fructobacillus</taxon>
    </lineage>
</organism>
<feature type="domain" description="ABC transmembrane type-1" evidence="9">
    <location>
        <begin position="18"/>
        <end position="297"/>
    </location>
</feature>
<gene>
    <name evidence="10" type="ORF">M3M36_05480</name>
</gene>
<evidence type="ECO:0000256" key="1">
    <source>
        <dbReference type="ARBA" id="ARBA00004651"/>
    </source>
</evidence>
<dbReference type="InterPro" id="IPR003593">
    <property type="entry name" value="AAA+_ATPase"/>
</dbReference>
<evidence type="ECO:0000256" key="4">
    <source>
        <dbReference type="ARBA" id="ARBA00022840"/>
    </source>
</evidence>
<dbReference type="CDD" id="cd18548">
    <property type="entry name" value="ABC_6TM_Tm287_like"/>
    <property type="match status" value="1"/>
</dbReference>
<keyword evidence="11" id="KW-1185">Reference proteome</keyword>
<dbReference type="InterPro" id="IPR017871">
    <property type="entry name" value="ABC_transporter-like_CS"/>
</dbReference>
<feature type="transmembrane region" description="Helical" evidence="7">
    <location>
        <begin position="132"/>
        <end position="149"/>
    </location>
</feature>
<sequence length="577" mass="63552">MNLLLHYARPYWKQITCAVLAVVTMATATLLQPQFLKRMLSAIIADNSQAVLHNGVWLLVLAVVGMIAGVSGTYFASQVSQSFAADLRRAEYEKIQSFSLTQIQKFSSANLVIRLTNDINQVQRFAMQLLQIILRVPILFVGGLVLAIWTMPSLWWVIVLMIILIMLATGRIFGKMGGLFGKFQHILDKNNTLTQESLSAVRVVKSFNQEKQEEDNFAASTKELTDLNQKISYIFSLMLPVYMLISYIAIAAALLLVSQTILKNPDELAKITPFITYLNQILFSLLMMGMVSNMVSRGLVSLKRIGAVMAEPSTINIHANAETGAVKRLNGVITVRNLSFAYPNDDKQVLRDISFNLLAGQTLGIVGSTGSGKSTLALLLARLYQPSAGQIDIDGQDLQTIDQETLHQNLSIVLQKPVLFSGTIEDNLKMGRPDASLADLEKAADQAQASEFINQYPNRFGQEVSERSSNLSGGQKQRLSLARALVKNPSLLILDDSTSALDARSEKLVQEALAKDFVATTKVIIAEKIASIIHADQILVIDQGQIVGAGTHQELLEQSEIYQDIYQSQKAKEDNHG</sequence>
<keyword evidence="3" id="KW-0547">Nucleotide-binding</keyword>
<dbReference type="PROSITE" id="PS00211">
    <property type="entry name" value="ABC_TRANSPORTER_1"/>
    <property type="match status" value="1"/>
</dbReference>
<dbReference type="SUPFAM" id="SSF52540">
    <property type="entry name" value="P-loop containing nucleoside triphosphate hydrolases"/>
    <property type="match status" value="1"/>
</dbReference>
<dbReference type="SUPFAM" id="SSF90123">
    <property type="entry name" value="ABC transporter transmembrane region"/>
    <property type="match status" value="1"/>
</dbReference>
<feature type="transmembrane region" description="Helical" evidence="7">
    <location>
        <begin position="55"/>
        <end position="76"/>
    </location>
</feature>
<evidence type="ECO:0000256" key="7">
    <source>
        <dbReference type="SAM" id="Phobius"/>
    </source>
</evidence>
<dbReference type="EMBL" id="CP097122">
    <property type="protein sequence ID" value="USS91766.1"/>
    <property type="molecule type" value="Genomic_DNA"/>
</dbReference>
<evidence type="ECO:0000256" key="6">
    <source>
        <dbReference type="ARBA" id="ARBA00023136"/>
    </source>
</evidence>
<dbReference type="PROSITE" id="PS50893">
    <property type="entry name" value="ABC_TRANSPORTER_2"/>
    <property type="match status" value="1"/>
</dbReference>
<dbReference type="Pfam" id="PF00005">
    <property type="entry name" value="ABC_tran"/>
    <property type="match status" value="1"/>
</dbReference>
<evidence type="ECO:0000313" key="11">
    <source>
        <dbReference type="Proteomes" id="UP001056093"/>
    </source>
</evidence>
<dbReference type="InterPro" id="IPR011527">
    <property type="entry name" value="ABC1_TM_dom"/>
</dbReference>
<accession>A0ABY5BZU7</accession>